<dbReference type="Pfam" id="PF06855">
    <property type="entry name" value="YozE_SAM_like"/>
    <property type="match status" value="1"/>
</dbReference>
<dbReference type="HAMAP" id="MF_01538">
    <property type="entry name" value="UPF0346"/>
    <property type="match status" value="1"/>
</dbReference>
<feature type="domain" description="YozE SAM-like" evidence="2">
    <location>
        <begin position="4"/>
        <end position="69"/>
    </location>
</feature>
<evidence type="ECO:0000256" key="1">
    <source>
        <dbReference type="HAMAP-Rule" id="MF_01538"/>
    </source>
</evidence>
<comment type="caution">
    <text evidence="3">The sequence shown here is derived from an EMBL/GenBank/DDBJ whole genome shotgun (WGS) entry which is preliminary data.</text>
</comment>
<comment type="similarity">
    <text evidence="1">Belongs to the UPF0346 family.</text>
</comment>
<evidence type="ECO:0000313" key="4">
    <source>
        <dbReference type="Proteomes" id="UP000681027"/>
    </source>
</evidence>
<dbReference type="EMBL" id="JAGYPM010000003">
    <property type="protein sequence ID" value="MBS4190896.1"/>
    <property type="molecule type" value="Genomic_DNA"/>
</dbReference>
<dbReference type="PIRSF" id="PIRSF037262">
    <property type="entry name" value="UCP037262"/>
    <property type="match status" value="1"/>
</dbReference>
<dbReference type="RefSeq" id="WP_213102376.1">
    <property type="nucleotide sequence ID" value="NZ_JAGYPM010000003.1"/>
</dbReference>
<proteinExistence type="inferred from homology"/>
<accession>A0ABS5NTL3</accession>
<dbReference type="Proteomes" id="UP000681027">
    <property type="component" value="Unassembled WGS sequence"/>
</dbReference>
<evidence type="ECO:0000313" key="3">
    <source>
        <dbReference type="EMBL" id="MBS4190896.1"/>
    </source>
</evidence>
<gene>
    <name evidence="3" type="ORF">KHA94_11950</name>
</gene>
<protein>
    <recommendedName>
        <fullName evidence="1">UPF0346 protein KHA94_11950</fullName>
    </recommendedName>
</protein>
<organism evidence="3 4">
    <name type="scientific">Cytobacillus citreus</name>
    <dbReference type="NCBI Taxonomy" id="2833586"/>
    <lineage>
        <taxon>Bacteria</taxon>
        <taxon>Bacillati</taxon>
        <taxon>Bacillota</taxon>
        <taxon>Bacilli</taxon>
        <taxon>Bacillales</taxon>
        <taxon>Bacillaceae</taxon>
        <taxon>Cytobacillus</taxon>
    </lineage>
</organism>
<name>A0ABS5NTL3_9BACI</name>
<sequence>MAKTFYHFLLKYRHPSPQDSISFFANHVYQDHGFPKTSSNYHELSTYLELNGSYMESMSVFDDVWELYKLYEEQR</sequence>
<dbReference type="InterPro" id="IPR023089">
    <property type="entry name" value="YozE_SAM-like"/>
</dbReference>
<dbReference type="InterPro" id="IPR036806">
    <property type="entry name" value="YozE_SAM-like_sf"/>
</dbReference>
<keyword evidence="4" id="KW-1185">Reference proteome</keyword>
<dbReference type="SUPFAM" id="SSF140652">
    <property type="entry name" value="YozE-like"/>
    <property type="match status" value="1"/>
</dbReference>
<dbReference type="Gene3D" id="1.10.150.260">
    <property type="entry name" value="YozE SAM-like"/>
    <property type="match status" value="1"/>
</dbReference>
<evidence type="ECO:0000259" key="2">
    <source>
        <dbReference type="Pfam" id="PF06855"/>
    </source>
</evidence>
<reference evidence="3 4" key="1">
    <citation type="submission" date="2021-05" db="EMBL/GenBank/DDBJ databases">
        <title>Novel Bacillus species.</title>
        <authorList>
            <person name="Liu G."/>
        </authorList>
    </citation>
    <scope>NUCLEOTIDE SEQUENCE [LARGE SCALE GENOMIC DNA]</scope>
    <source>
        <strain evidence="3 4">FJAT-49705</strain>
    </source>
</reference>
<dbReference type="InterPro" id="IPR010673">
    <property type="entry name" value="UPF0346"/>
</dbReference>
<dbReference type="NCBIfam" id="NF010193">
    <property type="entry name" value="PRK13672.1"/>
    <property type="match status" value="1"/>
</dbReference>